<dbReference type="PANTHER" id="PTHR12788:SF10">
    <property type="entry name" value="PROTEIN-TYROSINE SULFOTRANSFERASE"/>
    <property type="match status" value="1"/>
</dbReference>
<dbReference type="Proteomes" id="UP001174839">
    <property type="component" value="Unassembled WGS sequence"/>
</dbReference>
<gene>
    <name evidence="2" type="ORF">QU605_06690</name>
</gene>
<evidence type="ECO:0000256" key="1">
    <source>
        <dbReference type="ARBA" id="ARBA00022679"/>
    </source>
</evidence>
<dbReference type="InterPro" id="IPR027417">
    <property type="entry name" value="P-loop_NTPase"/>
</dbReference>
<dbReference type="PANTHER" id="PTHR12788">
    <property type="entry name" value="PROTEIN-TYROSINE SULFOTRANSFERASE 2"/>
    <property type="match status" value="1"/>
</dbReference>
<dbReference type="Pfam" id="PF13469">
    <property type="entry name" value="Sulfotransfer_3"/>
    <property type="match status" value="1"/>
</dbReference>
<dbReference type="Gene3D" id="3.40.50.300">
    <property type="entry name" value="P-loop containing nucleotide triphosphate hydrolases"/>
    <property type="match status" value="1"/>
</dbReference>
<dbReference type="RefSeq" id="WP_289724514.1">
    <property type="nucleotide sequence ID" value="NZ_JAUDUY010000003.1"/>
</dbReference>
<name>A0ABT7WE31_9FLAO</name>
<evidence type="ECO:0000313" key="2">
    <source>
        <dbReference type="EMBL" id="MDM9631148.1"/>
    </source>
</evidence>
<keyword evidence="1" id="KW-0808">Transferase</keyword>
<dbReference type="SUPFAM" id="SSF52540">
    <property type="entry name" value="P-loop containing nucleoside triphosphate hydrolases"/>
    <property type="match status" value="1"/>
</dbReference>
<accession>A0ABT7WE31</accession>
<protein>
    <submittedName>
        <fullName evidence="2">Sulfotransferase</fullName>
    </submittedName>
</protein>
<dbReference type="EMBL" id="JAUDUY010000003">
    <property type="protein sequence ID" value="MDM9631148.1"/>
    <property type="molecule type" value="Genomic_DNA"/>
</dbReference>
<dbReference type="InterPro" id="IPR026634">
    <property type="entry name" value="TPST-like"/>
</dbReference>
<keyword evidence="3" id="KW-1185">Reference proteome</keyword>
<comment type="caution">
    <text evidence="2">The sequence shown here is derived from an EMBL/GenBank/DDBJ whole genome shotgun (WGS) entry which is preliminary data.</text>
</comment>
<proteinExistence type="predicted"/>
<evidence type="ECO:0000313" key="3">
    <source>
        <dbReference type="Proteomes" id="UP001174839"/>
    </source>
</evidence>
<reference evidence="2" key="1">
    <citation type="submission" date="2023-06" db="EMBL/GenBank/DDBJ databases">
        <title>Robiginitalea aurantiacus sp. nov. and Algoriphagus sediminis sp. nov., isolated from coastal sediment.</title>
        <authorList>
            <person name="Zhou Z.Y."/>
            <person name="An J."/>
            <person name="Jia Y.W."/>
            <person name="Du Z.J."/>
        </authorList>
    </citation>
    <scope>NUCLEOTIDE SEQUENCE</scope>
    <source>
        <strain evidence="2">M39</strain>
    </source>
</reference>
<organism evidence="2 3">
    <name type="scientific">Robiginitalea aurantiaca</name>
    <dbReference type="NCBI Taxonomy" id="3056915"/>
    <lineage>
        <taxon>Bacteria</taxon>
        <taxon>Pseudomonadati</taxon>
        <taxon>Bacteroidota</taxon>
        <taxon>Flavobacteriia</taxon>
        <taxon>Flavobacteriales</taxon>
        <taxon>Flavobacteriaceae</taxon>
        <taxon>Robiginitalea</taxon>
    </lineage>
</organism>
<sequence length="382" mass="44511">MDGVVEKIQNAKLLFIGGAPRSGTTLLSNLLDSHPNMLVFPLEHSVFEQFYRNQNNLEYFTADFISKKNTGQQAILADEHRLKNYAYKIRKEYSNDLLISIDAVAFRKYYLEYIGNSIITLEIIFKALAFALVQSNEYARKKLETLQYVVFKQPFFTEVFAKEAFDIYPEFRFLQILRNPISRYTSAKTRRLYQKNKNGQRLGHINRVNFVLGHVEIDQTSINLAKRNLKDIGEESYKLIYFEELVENSKKNLQSISNWLDLKDENTPTSPTRLGVPAMSGSVFSDKTTLDNTALKRVDQYHKITNWNERQLHLLYLKEWPPTKLSTQNKVFALFYLLFPFKGSSLQHYIFQLVTMYQFVFFKENRLHIKAKKGLVAVSGAT</sequence>